<feature type="transmembrane region" description="Helical" evidence="6">
    <location>
        <begin position="286"/>
        <end position="311"/>
    </location>
</feature>
<feature type="transmembrane region" description="Helical" evidence="6">
    <location>
        <begin position="16"/>
        <end position="36"/>
    </location>
</feature>
<dbReference type="PANTHER" id="PTHR39087">
    <property type="entry name" value="UPF0104 MEMBRANE PROTEIN MJ1595"/>
    <property type="match status" value="1"/>
</dbReference>
<sequence>MMGLSTMNASYIKHKLWISLLLGLLTLIAFGLWTDFKVLQRIFTRFEWNYLPLIFSLTFLGYLLRFLKWEVFLRTIGIRISIKNSLMIFISGMSMAITPGKAGEFLKSFLLKSSEKVDIARTAPVVFSERLTDLLAMIILAAWGITRFSNGGWFLVITSLILVSAVFLVQNKRLVQSIFIKFKKYPVMSWISGRLEVLYESSNKLLRFKTILYATMISTVSWFLECLSFYFVLRGLDLNQSVLEAVFVFSFSSIAGALSMLPGGLGVTEASMTGLMIGLGIDHSKAIAAMVMGRFATLWFGVILGSAVLLINFKRWFYTETEKQIK</sequence>
<name>A0A1G8NG06_9BACI</name>
<accession>A0A1G8NG06</accession>
<evidence type="ECO:0000313" key="8">
    <source>
        <dbReference type="Proteomes" id="UP000199017"/>
    </source>
</evidence>
<comment type="subcellular location">
    <subcellularLocation>
        <location evidence="1 6">Cell membrane</location>
        <topology evidence="1 6">Multi-pass membrane protein</topology>
    </subcellularLocation>
</comment>
<feature type="transmembrane region" description="Helical" evidence="6">
    <location>
        <begin position="86"/>
        <end position="106"/>
    </location>
</feature>
<dbReference type="NCBIfam" id="TIGR00374">
    <property type="entry name" value="flippase-like domain"/>
    <property type="match status" value="1"/>
</dbReference>
<gene>
    <name evidence="6" type="primary">mprF</name>
    <name evidence="7" type="ORF">SAMN05216352_1127</name>
</gene>
<protein>
    <recommendedName>
        <fullName evidence="6">Phosphatidylglycerol lysyltransferase</fullName>
        <ecNumber evidence="6">2.3.2.3</ecNumber>
    </recommendedName>
    <alternativeName>
        <fullName evidence="6">Lysylphosphatidylglycerol synthase</fullName>
    </alternativeName>
</protein>
<dbReference type="EC" id="2.3.2.3" evidence="6"/>
<keyword evidence="3 6" id="KW-0812">Transmembrane</keyword>
<evidence type="ECO:0000313" key="7">
    <source>
        <dbReference type="EMBL" id="SDI79098.1"/>
    </source>
</evidence>
<feature type="transmembrane region" description="Helical" evidence="6">
    <location>
        <begin position="245"/>
        <end position="265"/>
    </location>
</feature>
<reference evidence="7 8" key="1">
    <citation type="submission" date="2016-10" db="EMBL/GenBank/DDBJ databases">
        <authorList>
            <person name="de Groot N.N."/>
        </authorList>
    </citation>
    <scope>NUCLEOTIDE SEQUENCE [LARGE SCALE GENOMIC DNA]</scope>
    <source>
        <strain evidence="8">P4B,CCM 7963,CECT 7998,DSM 25260,IBRC-M 10614,KCTC 13821</strain>
    </source>
</reference>
<comment type="function">
    <text evidence="6">Catalyzes the transfer of a lysyl group from L-lysyl-tRNA(Lys) to membrane-bound phosphatidylglycerol (PG), which produces lysylphosphatidylglycerol (LPG), a major component of the bacterial membrane with a positive net charge. LPG synthesis contributes to bacterial virulence as it is involved in the resistance mechanism against cationic antimicrobial peptides (CAMP) produces by the host's immune system (defensins, cathelicidins) and by the competing microorganisms.</text>
</comment>
<evidence type="ECO:0000256" key="2">
    <source>
        <dbReference type="ARBA" id="ARBA00022475"/>
    </source>
</evidence>
<proteinExistence type="inferred from homology"/>
<evidence type="ECO:0000256" key="6">
    <source>
        <dbReference type="RuleBase" id="RU363042"/>
    </source>
</evidence>
<feature type="transmembrane region" description="Helical" evidence="6">
    <location>
        <begin position="127"/>
        <end position="145"/>
    </location>
</feature>
<comment type="catalytic activity">
    <reaction evidence="6">
        <text>L-lysyl-tRNA(Lys) + a 1,2-diacyl-sn-glycero-3-phospho-(1'-sn-glycerol) = a 1,2-diacyl-sn-glycero-3-phospho-1'-(3'-O-L-lysyl)-sn-glycerol + tRNA(Lys)</text>
        <dbReference type="Rhea" id="RHEA:10668"/>
        <dbReference type="Rhea" id="RHEA-COMP:9696"/>
        <dbReference type="Rhea" id="RHEA-COMP:9697"/>
        <dbReference type="ChEBI" id="CHEBI:64716"/>
        <dbReference type="ChEBI" id="CHEBI:75792"/>
        <dbReference type="ChEBI" id="CHEBI:78442"/>
        <dbReference type="ChEBI" id="CHEBI:78529"/>
        <dbReference type="EC" id="2.3.2.3"/>
    </reaction>
</comment>
<evidence type="ECO:0000256" key="1">
    <source>
        <dbReference type="ARBA" id="ARBA00004651"/>
    </source>
</evidence>
<dbReference type="AlphaFoldDB" id="A0A1G8NG06"/>
<dbReference type="Pfam" id="PF03706">
    <property type="entry name" value="LPG_synthase_TM"/>
    <property type="match status" value="1"/>
</dbReference>
<keyword evidence="8" id="KW-1185">Reference proteome</keyword>
<keyword evidence="6" id="KW-0443">Lipid metabolism</keyword>
<keyword evidence="6" id="KW-0808">Transferase</keyword>
<feature type="transmembrane region" description="Helical" evidence="6">
    <location>
        <begin position="211"/>
        <end position="233"/>
    </location>
</feature>
<dbReference type="InterPro" id="IPR022791">
    <property type="entry name" value="L-PG_synthase/AglD"/>
</dbReference>
<dbReference type="GO" id="GO:0050071">
    <property type="term" value="F:phosphatidylglycerol lysyltransferase activity"/>
    <property type="evidence" value="ECO:0007669"/>
    <property type="project" value="UniProtKB-EC"/>
</dbReference>
<dbReference type="OrthoDB" id="9799911at2"/>
<evidence type="ECO:0000256" key="5">
    <source>
        <dbReference type="ARBA" id="ARBA00023136"/>
    </source>
</evidence>
<keyword evidence="2" id="KW-1003">Cell membrane</keyword>
<keyword evidence="4 6" id="KW-1133">Transmembrane helix</keyword>
<dbReference type="GO" id="GO:0005886">
    <property type="term" value="C:plasma membrane"/>
    <property type="evidence" value="ECO:0007669"/>
    <property type="project" value="UniProtKB-SubCell"/>
</dbReference>
<keyword evidence="5 6" id="KW-0472">Membrane</keyword>
<feature type="transmembrane region" description="Helical" evidence="6">
    <location>
        <begin position="151"/>
        <end position="169"/>
    </location>
</feature>
<evidence type="ECO:0000256" key="4">
    <source>
        <dbReference type="ARBA" id="ARBA00022989"/>
    </source>
</evidence>
<dbReference type="EMBL" id="FNDU01000012">
    <property type="protein sequence ID" value="SDI79098.1"/>
    <property type="molecule type" value="Genomic_DNA"/>
</dbReference>
<comment type="similarity">
    <text evidence="6">Belongs to the LPG synthase family.</text>
</comment>
<dbReference type="PANTHER" id="PTHR39087:SF2">
    <property type="entry name" value="UPF0104 MEMBRANE PROTEIN MJ1595"/>
    <property type="match status" value="1"/>
</dbReference>
<evidence type="ECO:0000256" key="3">
    <source>
        <dbReference type="ARBA" id="ARBA00022692"/>
    </source>
</evidence>
<dbReference type="Proteomes" id="UP000199017">
    <property type="component" value="Unassembled WGS sequence"/>
</dbReference>
<keyword evidence="6" id="KW-0046">Antibiotic resistance</keyword>
<organism evidence="7 8">
    <name type="scientific">Alteribacillus bidgolensis</name>
    <dbReference type="NCBI Taxonomy" id="930129"/>
    <lineage>
        <taxon>Bacteria</taxon>
        <taxon>Bacillati</taxon>
        <taxon>Bacillota</taxon>
        <taxon>Bacilli</taxon>
        <taxon>Bacillales</taxon>
        <taxon>Bacillaceae</taxon>
        <taxon>Alteribacillus</taxon>
    </lineage>
</organism>
<feature type="transmembrane region" description="Helical" evidence="6">
    <location>
        <begin position="48"/>
        <end position="66"/>
    </location>
</feature>
<dbReference type="GO" id="GO:0046677">
    <property type="term" value="P:response to antibiotic"/>
    <property type="evidence" value="ECO:0007669"/>
    <property type="project" value="UniProtKB-KW"/>
</dbReference>
<dbReference type="GO" id="GO:0006629">
    <property type="term" value="P:lipid metabolic process"/>
    <property type="evidence" value="ECO:0007669"/>
    <property type="project" value="UniProtKB-KW"/>
</dbReference>
<dbReference type="STRING" id="930129.SAMN05216352_1127"/>